<evidence type="ECO:0000313" key="3">
    <source>
        <dbReference type="Proteomes" id="UP000190061"/>
    </source>
</evidence>
<gene>
    <name evidence="2" type="ORF">SAMN02745674_01669</name>
</gene>
<dbReference type="RefSeq" id="WP_078758249.1">
    <property type="nucleotide sequence ID" value="NZ_FUXP01000005.1"/>
</dbReference>
<dbReference type="EMBL" id="FUXP01000005">
    <property type="protein sequence ID" value="SKA04188.1"/>
    <property type="molecule type" value="Genomic_DNA"/>
</dbReference>
<dbReference type="AlphaFoldDB" id="A0A1T4QLN3"/>
<dbReference type="STRING" id="1122188.SAMN02745674_01669"/>
<feature type="compositionally biased region" description="Low complexity" evidence="1">
    <location>
        <begin position="234"/>
        <end position="243"/>
    </location>
</feature>
<organism evidence="2 3">
    <name type="scientific">Lysobacter spongiicola DSM 21749</name>
    <dbReference type="NCBI Taxonomy" id="1122188"/>
    <lineage>
        <taxon>Bacteria</taxon>
        <taxon>Pseudomonadati</taxon>
        <taxon>Pseudomonadota</taxon>
        <taxon>Gammaproteobacteria</taxon>
        <taxon>Lysobacterales</taxon>
        <taxon>Lysobacteraceae</taxon>
        <taxon>Novilysobacter</taxon>
    </lineage>
</organism>
<accession>A0A1T4QLN3</accession>
<protein>
    <submittedName>
        <fullName evidence="2">Uncharacterized protein</fullName>
    </submittedName>
</protein>
<name>A0A1T4QLN3_9GAMM</name>
<proteinExistence type="predicted"/>
<feature type="region of interest" description="Disordered" evidence="1">
    <location>
        <begin position="231"/>
        <end position="254"/>
    </location>
</feature>
<evidence type="ECO:0000256" key="1">
    <source>
        <dbReference type="SAM" id="MobiDB-lite"/>
    </source>
</evidence>
<sequence>MTRPYAHPAPAATPEEIELGGRGISAAVDMDAINTLLAGLPTSALMAELDAIVEVIDASDTGRARRRAGLLGRLLGRDLVARANPDATADRVRVHLAHAAEHAGLLASHLSALEAVYSPLQQQIDAMDAFVEASRNTIGPAPDEPDPRHLLAHRHLERFQAVGVSWRHTRAQVRMAVDHVHLVLDRYRKVRDLLVPLWRQHHAGGALEERLRERLPAGENDRQALHRLIASLQTSPPTTHTPTHPNPADREPSP</sequence>
<evidence type="ECO:0000313" key="2">
    <source>
        <dbReference type="EMBL" id="SKA04188.1"/>
    </source>
</evidence>
<keyword evidence="3" id="KW-1185">Reference proteome</keyword>
<dbReference type="Proteomes" id="UP000190061">
    <property type="component" value="Unassembled WGS sequence"/>
</dbReference>
<dbReference type="OrthoDB" id="6026647at2"/>
<reference evidence="2 3" key="1">
    <citation type="submission" date="2017-02" db="EMBL/GenBank/DDBJ databases">
        <authorList>
            <person name="Peterson S.W."/>
        </authorList>
    </citation>
    <scope>NUCLEOTIDE SEQUENCE [LARGE SCALE GENOMIC DNA]</scope>
    <source>
        <strain evidence="2 3">DSM 21749</strain>
    </source>
</reference>